<sequence length="70" mass="7092">MQFSKSVIRAPILAAIAVILIVQSISSDSQVSAAPAPPATYEPLLHATAPAVPLAAARGLNSVSKTHSTS</sequence>
<name>A0A8H5H0E3_9AGAR</name>
<dbReference type="Proteomes" id="UP000559256">
    <property type="component" value="Unassembled WGS sequence"/>
</dbReference>
<protein>
    <submittedName>
        <fullName evidence="2">Uncharacterized protein</fullName>
    </submittedName>
</protein>
<evidence type="ECO:0000313" key="2">
    <source>
        <dbReference type="EMBL" id="KAF5374305.1"/>
    </source>
</evidence>
<feature type="signal peptide" evidence="1">
    <location>
        <begin position="1"/>
        <end position="27"/>
    </location>
</feature>
<dbReference type="AlphaFoldDB" id="A0A8H5H0E3"/>
<reference evidence="2 3" key="1">
    <citation type="journal article" date="2020" name="ISME J.">
        <title>Uncovering the hidden diversity of litter-decomposition mechanisms in mushroom-forming fungi.</title>
        <authorList>
            <person name="Floudas D."/>
            <person name="Bentzer J."/>
            <person name="Ahren D."/>
            <person name="Johansson T."/>
            <person name="Persson P."/>
            <person name="Tunlid A."/>
        </authorList>
    </citation>
    <scope>NUCLEOTIDE SEQUENCE [LARGE SCALE GENOMIC DNA]</scope>
    <source>
        <strain evidence="2 3">CBS 291.85</strain>
    </source>
</reference>
<comment type="caution">
    <text evidence="2">The sequence shown here is derived from an EMBL/GenBank/DDBJ whole genome shotgun (WGS) entry which is preliminary data.</text>
</comment>
<organism evidence="2 3">
    <name type="scientific">Tetrapyrgos nigripes</name>
    <dbReference type="NCBI Taxonomy" id="182062"/>
    <lineage>
        <taxon>Eukaryota</taxon>
        <taxon>Fungi</taxon>
        <taxon>Dikarya</taxon>
        <taxon>Basidiomycota</taxon>
        <taxon>Agaricomycotina</taxon>
        <taxon>Agaricomycetes</taxon>
        <taxon>Agaricomycetidae</taxon>
        <taxon>Agaricales</taxon>
        <taxon>Marasmiineae</taxon>
        <taxon>Marasmiaceae</taxon>
        <taxon>Tetrapyrgos</taxon>
    </lineage>
</organism>
<proteinExistence type="predicted"/>
<dbReference type="EMBL" id="JAACJM010000002">
    <property type="protein sequence ID" value="KAF5374305.1"/>
    <property type="molecule type" value="Genomic_DNA"/>
</dbReference>
<keyword evidence="1" id="KW-0732">Signal</keyword>
<keyword evidence="3" id="KW-1185">Reference proteome</keyword>
<feature type="chain" id="PRO_5034905237" evidence="1">
    <location>
        <begin position="28"/>
        <end position="70"/>
    </location>
</feature>
<evidence type="ECO:0000256" key="1">
    <source>
        <dbReference type="SAM" id="SignalP"/>
    </source>
</evidence>
<gene>
    <name evidence="2" type="ORF">D9758_004581</name>
</gene>
<evidence type="ECO:0000313" key="3">
    <source>
        <dbReference type="Proteomes" id="UP000559256"/>
    </source>
</evidence>
<accession>A0A8H5H0E3</accession>